<dbReference type="EMBL" id="CAEZVG010000014">
    <property type="protein sequence ID" value="CAB4620627.1"/>
    <property type="molecule type" value="Genomic_DNA"/>
</dbReference>
<reference evidence="2" key="1">
    <citation type="submission" date="2020-05" db="EMBL/GenBank/DDBJ databases">
        <authorList>
            <person name="Chiriac C."/>
            <person name="Salcher M."/>
            <person name="Ghai R."/>
            <person name="Kavagutti S V."/>
        </authorList>
    </citation>
    <scope>NUCLEOTIDE SEQUENCE</scope>
</reference>
<accession>A0A6J6I8P9</accession>
<protein>
    <submittedName>
        <fullName evidence="2">Unannotated protein</fullName>
    </submittedName>
</protein>
<evidence type="ECO:0000313" key="2">
    <source>
        <dbReference type="EMBL" id="CAB4620627.1"/>
    </source>
</evidence>
<evidence type="ECO:0000313" key="1">
    <source>
        <dbReference type="EMBL" id="CAB4540506.1"/>
    </source>
</evidence>
<proteinExistence type="predicted"/>
<dbReference type="InterPro" id="IPR050490">
    <property type="entry name" value="Bact_solute-bd_prot1"/>
</dbReference>
<dbReference type="InterPro" id="IPR006059">
    <property type="entry name" value="SBP"/>
</dbReference>
<organism evidence="2">
    <name type="scientific">freshwater metagenome</name>
    <dbReference type="NCBI Taxonomy" id="449393"/>
    <lineage>
        <taxon>unclassified sequences</taxon>
        <taxon>metagenomes</taxon>
        <taxon>ecological metagenomes</taxon>
    </lineage>
</organism>
<dbReference type="Gene3D" id="3.40.190.10">
    <property type="entry name" value="Periplasmic binding protein-like II"/>
    <property type="match status" value="2"/>
</dbReference>
<sequence>MKKNNLPLSTPVTATAAVLGSAALLLGVLTSAPASAALGTAPVTLTVQYETTAAPEEKWKAIAKEFTKKYPNVKIEFSAITNEAKGGPNLQVLSSAGAPDIGLIPLNSNVYTQLVKNKALVPLNGIFAADNTVKRIGPPADTLKQADGNYYAAPHSVVFYNVLWTNPVALKKAGVTLPADKHLTNVTQLIQISKKCEKAGYAGLAMGGKTNFQASWMFDAMMPSAVSDAALNNYINSYKEDEKITAKWTDVGILKSLKALEQIAKGGVYQKGYLGMDLDQATAYFTSGKSCMLLGGTWMPGGAFEADTKAGTMKFTPGFAVLPSVVTGNRSTFTPYYGDAFGVPTKSKNQEWALELLRYSVSDEGQRIGVLEASGNFPAVNTVPKSAYTKIPKIVLDVLSHVEEYGAKSGWTSEVPGAYGQAFLNPLIQKLQEGKTTAAQIGKDLQAELLKVRKNGL</sequence>
<gene>
    <name evidence="1" type="ORF">UFOPK1440_00429</name>
    <name evidence="2" type="ORF">UFOPK1946_00444</name>
</gene>
<dbReference type="AlphaFoldDB" id="A0A6J6I8P9"/>
<dbReference type="EMBL" id="CAEZSP010000014">
    <property type="protein sequence ID" value="CAB4540506.1"/>
    <property type="molecule type" value="Genomic_DNA"/>
</dbReference>
<dbReference type="SUPFAM" id="SSF53850">
    <property type="entry name" value="Periplasmic binding protein-like II"/>
    <property type="match status" value="1"/>
</dbReference>
<name>A0A6J6I8P9_9ZZZZ</name>
<dbReference type="PANTHER" id="PTHR43649">
    <property type="entry name" value="ARABINOSE-BINDING PROTEIN-RELATED"/>
    <property type="match status" value="1"/>
</dbReference>
<dbReference type="Pfam" id="PF01547">
    <property type="entry name" value="SBP_bac_1"/>
    <property type="match status" value="1"/>
</dbReference>